<dbReference type="RefSeq" id="WP_108383818.1">
    <property type="nucleotide sequence ID" value="NZ_CP028858.1"/>
</dbReference>
<keyword evidence="1" id="KW-0472">Membrane</keyword>
<reference evidence="2 3" key="1">
    <citation type="submission" date="2018-04" db="EMBL/GenBank/DDBJ databases">
        <title>Halococcoides cellulosivorans gen. nov., sp. nov., an extremely halophilic cellulose-utilizing haloarchaeon from hypersaline lakes.</title>
        <authorList>
            <person name="Sorokin D.Y."/>
            <person name="Toshchakov S.V."/>
            <person name="Samarov N.I."/>
            <person name="Korzhenkov A."/>
            <person name="Kublanov I.V."/>
        </authorList>
    </citation>
    <scope>NUCLEOTIDE SEQUENCE [LARGE SCALE GENOMIC DNA]</scope>
    <source>
        <strain evidence="2 3">HArcel1</strain>
    </source>
</reference>
<dbReference type="GeneID" id="36513233"/>
<evidence type="ECO:0000313" key="2">
    <source>
        <dbReference type="EMBL" id="AWB28370.1"/>
    </source>
</evidence>
<keyword evidence="1" id="KW-1133">Transmembrane helix</keyword>
<evidence type="ECO:0000256" key="1">
    <source>
        <dbReference type="SAM" id="Phobius"/>
    </source>
</evidence>
<feature type="transmembrane region" description="Helical" evidence="1">
    <location>
        <begin position="16"/>
        <end position="37"/>
    </location>
</feature>
<name>A0A2R4X3J8_9EURY</name>
<organism evidence="2 3">
    <name type="scientific">Halococcoides cellulosivorans</name>
    <dbReference type="NCBI Taxonomy" id="1679096"/>
    <lineage>
        <taxon>Archaea</taxon>
        <taxon>Methanobacteriati</taxon>
        <taxon>Methanobacteriota</taxon>
        <taxon>Stenosarchaea group</taxon>
        <taxon>Halobacteria</taxon>
        <taxon>Halobacteriales</taxon>
        <taxon>Haloarculaceae</taxon>
        <taxon>Halococcoides</taxon>
    </lineage>
</organism>
<dbReference type="EMBL" id="CP028858">
    <property type="protein sequence ID" value="AWB28370.1"/>
    <property type="molecule type" value="Genomic_DNA"/>
</dbReference>
<feature type="transmembrane region" description="Helical" evidence="1">
    <location>
        <begin position="131"/>
        <end position="150"/>
    </location>
</feature>
<accession>A0A2R4X3J8</accession>
<dbReference type="Proteomes" id="UP000244727">
    <property type="component" value="Chromosome"/>
</dbReference>
<proteinExistence type="predicted"/>
<evidence type="ECO:0000313" key="3">
    <source>
        <dbReference type="Proteomes" id="UP000244727"/>
    </source>
</evidence>
<sequence length="158" mass="16825">MSLFSNGVEDDDRTMLALSVAALMTLGATLFLGDYIFNTRPGTTEPALAMLFSVTLIATGVIGMGVWAVSPIPGKTLPLFAIEAEDNQWRVPVVLLAMAALVMFGTAAYGINSQFVARPGPTDTLSLVNIGLQLSGGTVIGARVLITLYYRSRQRGRE</sequence>
<keyword evidence="1" id="KW-0812">Transmembrane</keyword>
<dbReference type="AlphaFoldDB" id="A0A2R4X3J8"/>
<gene>
    <name evidence="2" type="ORF">HARCEL1_11960</name>
</gene>
<feature type="transmembrane region" description="Helical" evidence="1">
    <location>
        <begin position="49"/>
        <end position="70"/>
    </location>
</feature>
<keyword evidence="3" id="KW-1185">Reference proteome</keyword>
<dbReference type="KEGG" id="harc:HARCEL1_11960"/>
<protein>
    <submittedName>
        <fullName evidence="2">Uncharacterized protein</fullName>
    </submittedName>
</protein>
<feature type="transmembrane region" description="Helical" evidence="1">
    <location>
        <begin position="91"/>
        <end position="111"/>
    </location>
</feature>